<gene>
    <name evidence="1" type="ORF">OVN521_LOCUS22972</name>
</gene>
<proteinExistence type="predicted"/>
<evidence type="ECO:0000313" key="2">
    <source>
        <dbReference type="Proteomes" id="UP000663866"/>
    </source>
</evidence>
<name>A0A819XDI6_9BILA</name>
<reference evidence="1" key="1">
    <citation type="submission" date="2021-02" db="EMBL/GenBank/DDBJ databases">
        <authorList>
            <person name="Nowell W R."/>
        </authorList>
    </citation>
    <scope>NUCLEOTIDE SEQUENCE</scope>
</reference>
<accession>A0A819XDI6</accession>
<protein>
    <submittedName>
        <fullName evidence="1">Uncharacterized protein</fullName>
    </submittedName>
</protein>
<dbReference type="Proteomes" id="UP000663866">
    <property type="component" value="Unassembled WGS sequence"/>
</dbReference>
<dbReference type="EMBL" id="CAJOBG010005096">
    <property type="protein sequence ID" value="CAF4139194.1"/>
    <property type="molecule type" value="Genomic_DNA"/>
</dbReference>
<comment type="caution">
    <text evidence="1">The sequence shown here is derived from an EMBL/GenBank/DDBJ whole genome shotgun (WGS) entry which is preliminary data.</text>
</comment>
<sequence>MGTAKQLIHHLELINNNPKLLTCLTLAHLEYIQRNQHRIVFNEPTLFQESVNSSMCIKSSVGSIELSLTFDEYDILYRLSDITIVLLYIYPFNQLYVNIGSIGKHNT</sequence>
<organism evidence="1 2">
    <name type="scientific">Rotaria magnacalcarata</name>
    <dbReference type="NCBI Taxonomy" id="392030"/>
    <lineage>
        <taxon>Eukaryota</taxon>
        <taxon>Metazoa</taxon>
        <taxon>Spiralia</taxon>
        <taxon>Gnathifera</taxon>
        <taxon>Rotifera</taxon>
        <taxon>Eurotatoria</taxon>
        <taxon>Bdelloidea</taxon>
        <taxon>Philodinida</taxon>
        <taxon>Philodinidae</taxon>
        <taxon>Rotaria</taxon>
    </lineage>
</organism>
<keyword evidence="2" id="KW-1185">Reference proteome</keyword>
<evidence type="ECO:0000313" key="1">
    <source>
        <dbReference type="EMBL" id="CAF4139194.1"/>
    </source>
</evidence>
<dbReference type="AlphaFoldDB" id="A0A819XDI6"/>